<reference evidence="3" key="1">
    <citation type="journal article" date="2014" name="Proc. Natl. Acad. Sci. U.S.A.">
        <title>Extensive sampling of basidiomycete genomes demonstrates inadequacy of the white-rot/brown-rot paradigm for wood decay fungi.</title>
        <authorList>
            <person name="Riley R."/>
            <person name="Salamov A.A."/>
            <person name="Brown D.W."/>
            <person name="Nagy L.G."/>
            <person name="Floudas D."/>
            <person name="Held B.W."/>
            <person name="Levasseur A."/>
            <person name="Lombard V."/>
            <person name="Morin E."/>
            <person name="Otillar R."/>
            <person name="Lindquist E.A."/>
            <person name="Sun H."/>
            <person name="LaButti K.M."/>
            <person name="Schmutz J."/>
            <person name="Jabbour D."/>
            <person name="Luo H."/>
            <person name="Baker S.E."/>
            <person name="Pisabarro A.G."/>
            <person name="Walton J.D."/>
            <person name="Blanchette R.A."/>
            <person name="Henrissat B."/>
            <person name="Martin F."/>
            <person name="Cullen D."/>
            <person name="Hibbett D.S."/>
            <person name="Grigoriev I.V."/>
        </authorList>
    </citation>
    <scope>NUCLEOTIDE SEQUENCE [LARGE SCALE GENOMIC DNA]</scope>
    <source>
        <strain evidence="3">CBS 339.88</strain>
    </source>
</reference>
<sequence>MAGDIDVAALVAIASKNVNGWGAKSAVPAVETVNSGVQSKNSADAQRSVPHWR</sequence>
<dbReference type="Proteomes" id="UP000027222">
    <property type="component" value="Unassembled WGS sequence"/>
</dbReference>
<proteinExistence type="predicted"/>
<evidence type="ECO:0000313" key="2">
    <source>
        <dbReference type="EMBL" id="KDR67393.1"/>
    </source>
</evidence>
<name>A0A067SKV9_GALM3</name>
<evidence type="ECO:0000256" key="1">
    <source>
        <dbReference type="SAM" id="MobiDB-lite"/>
    </source>
</evidence>
<gene>
    <name evidence="2" type="ORF">GALMADRAFT_258348</name>
</gene>
<protein>
    <submittedName>
        <fullName evidence="2">Uncharacterized protein</fullName>
    </submittedName>
</protein>
<feature type="compositionally biased region" description="Polar residues" evidence="1">
    <location>
        <begin position="33"/>
        <end position="45"/>
    </location>
</feature>
<dbReference type="EMBL" id="KL142415">
    <property type="protein sequence ID" value="KDR67393.1"/>
    <property type="molecule type" value="Genomic_DNA"/>
</dbReference>
<dbReference type="HOGENOM" id="CLU_3068821_0_0_1"/>
<organism evidence="2 3">
    <name type="scientific">Galerina marginata (strain CBS 339.88)</name>
    <dbReference type="NCBI Taxonomy" id="685588"/>
    <lineage>
        <taxon>Eukaryota</taxon>
        <taxon>Fungi</taxon>
        <taxon>Dikarya</taxon>
        <taxon>Basidiomycota</taxon>
        <taxon>Agaricomycotina</taxon>
        <taxon>Agaricomycetes</taxon>
        <taxon>Agaricomycetidae</taxon>
        <taxon>Agaricales</taxon>
        <taxon>Agaricineae</taxon>
        <taxon>Strophariaceae</taxon>
        <taxon>Galerina</taxon>
    </lineage>
</organism>
<dbReference type="AlphaFoldDB" id="A0A067SKV9"/>
<feature type="region of interest" description="Disordered" evidence="1">
    <location>
        <begin position="33"/>
        <end position="53"/>
    </location>
</feature>
<keyword evidence="3" id="KW-1185">Reference proteome</keyword>
<evidence type="ECO:0000313" key="3">
    <source>
        <dbReference type="Proteomes" id="UP000027222"/>
    </source>
</evidence>
<accession>A0A067SKV9</accession>